<gene>
    <name evidence="1" type="ORF">JCM19235_1484</name>
</gene>
<evidence type="ECO:0000313" key="1">
    <source>
        <dbReference type="EMBL" id="GAL21662.1"/>
    </source>
</evidence>
<reference evidence="1 2" key="1">
    <citation type="submission" date="2014-09" db="EMBL/GenBank/DDBJ databases">
        <title>Vibrio maritimus JCM 19235. (C45) whole genome shotgun sequence.</title>
        <authorList>
            <person name="Sawabe T."/>
            <person name="Meirelles P."/>
            <person name="Nakanishi M."/>
            <person name="Sayaka M."/>
            <person name="Hattori M."/>
            <person name="Ohkuma M."/>
        </authorList>
    </citation>
    <scope>NUCLEOTIDE SEQUENCE [LARGE SCALE GENOMIC DNA]</scope>
    <source>
        <strain evidence="2">JCM19235</strain>
    </source>
</reference>
<protein>
    <submittedName>
        <fullName evidence="1">Uncharacterized protein</fullName>
    </submittedName>
</protein>
<dbReference type="EMBL" id="BBMR01000009">
    <property type="protein sequence ID" value="GAL21662.1"/>
    <property type="molecule type" value="Genomic_DNA"/>
</dbReference>
<organism evidence="1 2">
    <name type="scientific">Vibrio maritimus</name>
    <dbReference type="NCBI Taxonomy" id="990268"/>
    <lineage>
        <taxon>Bacteria</taxon>
        <taxon>Pseudomonadati</taxon>
        <taxon>Pseudomonadota</taxon>
        <taxon>Gammaproteobacteria</taxon>
        <taxon>Vibrionales</taxon>
        <taxon>Vibrionaceae</taxon>
        <taxon>Vibrio</taxon>
    </lineage>
</organism>
<name>A0A090SQK0_9VIBR</name>
<dbReference type="Proteomes" id="UP000029228">
    <property type="component" value="Unassembled WGS sequence"/>
</dbReference>
<comment type="caution">
    <text evidence="1">The sequence shown here is derived from an EMBL/GenBank/DDBJ whole genome shotgun (WGS) entry which is preliminary data.</text>
</comment>
<accession>A0A090SQK0</accession>
<dbReference type="AlphaFoldDB" id="A0A090SQK0"/>
<reference evidence="1 2" key="2">
    <citation type="submission" date="2014-09" db="EMBL/GenBank/DDBJ databases">
        <authorList>
            <consortium name="NBRP consortium"/>
            <person name="Sawabe T."/>
            <person name="Meirelles P."/>
            <person name="Nakanishi M."/>
            <person name="Sayaka M."/>
            <person name="Hattori M."/>
            <person name="Ohkuma M."/>
        </authorList>
    </citation>
    <scope>NUCLEOTIDE SEQUENCE [LARGE SCALE GENOMIC DNA]</scope>
    <source>
        <strain evidence="2">JCM19235</strain>
    </source>
</reference>
<evidence type="ECO:0000313" key="2">
    <source>
        <dbReference type="Proteomes" id="UP000029228"/>
    </source>
</evidence>
<proteinExistence type="predicted"/>
<sequence length="41" mass="4815">MTRRTVVSFLSRKDVEKKKKSLNGDVEAIYMIVLKQFTRPT</sequence>
<keyword evidence="2" id="KW-1185">Reference proteome</keyword>